<organism evidence="4">
    <name type="scientific">Melampsora larici-populina (strain 98AG31 / pathotype 3-4-7)</name>
    <name type="common">Poplar leaf rust fungus</name>
    <dbReference type="NCBI Taxonomy" id="747676"/>
    <lineage>
        <taxon>Eukaryota</taxon>
        <taxon>Fungi</taxon>
        <taxon>Dikarya</taxon>
        <taxon>Basidiomycota</taxon>
        <taxon>Pucciniomycotina</taxon>
        <taxon>Pucciniomycetes</taxon>
        <taxon>Pucciniales</taxon>
        <taxon>Melampsoraceae</taxon>
        <taxon>Melampsora</taxon>
    </lineage>
</organism>
<dbReference type="VEuPathDB" id="FungiDB:MELLADRAFT_105992"/>
<dbReference type="InterPro" id="IPR040976">
    <property type="entry name" value="Pkinase_fungal"/>
</dbReference>
<evidence type="ECO:0000256" key="1">
    <source>
        <dbReference type="SAM" id="MobiDB-lite"/>
    </source>
</evidence>
<sequence>MISSSQLNLSQKLEDCLSSVWLLGKSKISQVFNGFTQSETSSRTQTPENNSDTESSLDESSISKFCSRSDLDPTLKRIGDALQHSIFYSSEFLTLPSKYQALCTQIQKQVDSLDLITQHSSVFLKKNQSQLTLMMIDLLNLVCEMVDDLYWNAKSLDMKVKAPFYGLKFFRHDFDLLDELSYADYLAYQSDSAGNTSYSIRMLGNVDVSSTQLSLLRSAADASSIMAHQSLRAIFAINAEGPHHVRIVCYHAAGAICTEKINLQTSMYRFIEAMVCVLIKDPEQAGIDSKMNREGVVTPFGCYRVVKDFVNSPAYLGKSLRVCLLESQSESSRSPSTADSISGISLQSQSTKPYQHRISIILLNLPLCIMLDQSVIQQPMQISSNSHLSEISELFIKTQCTAFLHDLDLAYSHQNQKVIYQKEVKGTRGFLSIRLLKEKVKNSKKFFLQNSIDDLESFLWLLIKVIYQIQKPKKSFTKTDLKMMKKLNHDCSDQLMLNNKLDLINYFLNEKSEDEDKLSSISPIKPLLKNLFQFMSIQKCKLDKLSKSKNCFNQLDVLVIETYKTFFKELISVIPNLPNTWEI</sequence>
<dbReference type="GeneID" id="18922773"/>
<keyword evidence="4" id="KW-1185">Reference proteome</keyword>
<evidence type="ECO:0000313" key="3">
    <source>
        <dbReference type="EMBL" id="EGG07407.1"/>
    </source>
</evidence>
<feature type="domain" description="Fungal-type protein kinase" evidence="2">
    <location>
        <begin position="399"/>
        <end position="465"/>
    </location>
</feature>
<dbReference type="Proteomes" id="UP000001072">
    <property type="component" value="Unassembled WGS sequence"/>
</dbReference>
<dbReference type="KEGG" id="mlr:MELLADRAFT_105992"/>
<protein>
    <recommendedName>
        <fullName evidence="2">Fungal-type protein kinase domain-containing protein</fullName>
    </recommendedName>
</protein>
<gene>
    <name evidence="3" type="ORF">MELLADRAFT_105992</name>
</gene>
<reference evidence="4" key="1">
    <citation type="journal article" date="2011" name="Proc. Natl. Acad. Sci. U.S.A.">
        <title>Obligate biotrophy features unraveled by the genomic analysis of rust fungi.</title>
        <authorList>
            <person name="Duplessis S."/>
            <person name="Cuomo C.A."/>
            <person name="Lin Y.-C."/>
            <person name="Aerts A."/>
            <person name="Tisserant E."/>
            <person name="Veneault-Fourrey C."/>
            <person name="Joly D.L."/>
            <person name="Hacquard S."/>
            <person name="Amselem J."/>
            <person name="Cantarel B.L."/>
            <person name="Chiu R."/>
            <person name="Coutinho P.M."/>
            <person name="Feau N."/>
            <person name="Field M."/>
            <person name="Frey P."/>
            <person name="Gelhaye E."/>
            <person name="Goldberg J."/>
            <person name="Grabherr M.G."/>
            <person name="Kodira C.D."/>
            <person name="Kohler A."/>
            <person name="Kuees U."/>
            <person name="Lindquist E.A."/>
            <person name="Lucas S.M."/>
            <person name="Mago R."/>
            <person name="Mauceli E."/>
            <person name="Morin E."/>
            <person name="Murat C."/>
            <person name="Pangilinan J.L."/>
            <person name="Park R."/>
            <person name="Pearson M."/>
            <person name="Quesneville H."/>
            <person name="Rouhier N."/>
            <person name="Sakthikumar S."/>
            <person name="Salamov A.A."/>
            <person name="Schmutz J."/>
            <person name="Selles B."/>
            <person name="Shapiro H."/>
            <person name="Tanguay P."/>
            <person name="Tuskan G.A."/>
            <person name="Henrissat B."/>
            <person name="Van de Peer Y."/>
            <person name="Rouze P."/>
            <person name="Ellis J.G."/>
            <person name="Dodds P.N."/>
            <person name="Schein J.E."/>
            <person name="Zhong S."/>
            <person name="Hamelin R.C."/>
            <person name="Grigoriev I.V."/>
            <person name="Szabo L.J."/>
            <person name="Martin F."/>
        </authorList>
    </citation>
    <scope>NUCLEOTIDE SEQUENCE [LARGE SCALE GENOMIC DNA]</scope>
    <source>
        <strain evidence="4">98AG31 / pathotype 3-4-7</strain>
    </source>
</reference>
<dbReference type="InParanoid" id="F4RK04"/>
<evidence type="ECO:0000313" key="4">
    <source>
        <dbReference type="Proteomes" id="UP000001072"/>
    </source>
</evidence>
<proteinExistence type="predicted"/>
<feature type="region of interest" description="Disordered" evidence="1">
    <location>
        <begin position="38"/>
        <end position="61"/>
    </location>
</feature>
<name>F4RK04_MELLP</name>
<evidence type="ECO:0000259" key="2">
    <source>
        <dbReference type="Pfam" id="PF17667"/>
    </source>
</evidence>
<dbReference type="HOGENOM" id="CLU_467739_0_0_1"/>
<dbReference type="Pfam" id="PF17667">
    <property type="entry name" value="Pkinase_fungal"/>
    <property type="match status" value="1"/>
</dbReference>
<dbReference type="RefSeq" id="XP_007409314.1">
    <property type="nucleotide sequence ID" value="XM_007409252.1"/>
</dbReference>
<dbReference type="OrthoDB" id="5584477at2759"/>
<dbReference type="EMBL" id="GL883104">
    <property type="protein sequence ID" value="EGG07407.1"/>
    <property type="molecule type" value="Genomic_DNA"/>
</dbReference>
<dbReference type="AlphaFoldDB" id="F4RK04"/>
<accession>F4RK04</accession>